<dbReference type="PANTHER" id="PTHR12526:SF630">
    <property type="entry name" value="GLYCOSYLTRANSFERASE"/>
    <property type="match status" value="1"/>
</dbReference>
<dbReference type="Pfam" id="PF13439">
    <property type="entry name" value="Glyco_transf_4"/>
    <property type="match status" value="1"/>
</dbReference>
<dbReference type="PANTHER" id="PTHR12526">
    <property type="entry name" value="GLYCOSYLTRANSFERASE"/>
    <property type="match status" value="1"/>
</dbReference>
<sequence length="341" mass="37491">MTRPRIVHLVDDTTAGGVMRVIDHLISSDLLAAAAEHVVLPVDRGRVSFKAHAADLLVSHLAISWRALPMLVALRLRHPSIPVIHVEHSYTEGFVAANVTHKSRFATLLWVAYRMFTRVVAVSREQGRWLRSSGAVPAKSLRVIRSCVDLSAFRSLDPVRRPVRVIGAIGRLDRQKGFDTLIRAFRALPDPGLALHVYGEGAEEASLRHIAGDDSRIQFRGFSADPVSAMAEVDAVAMPSVWEAYGLVAIEALAAGRHLLVQDIDGLKDHVPFGARSVCGDAVEDWRNALQSLIEESQAGEHAPDRIQSCDFEDAFSARWRQIVNEVLPAMTADHQLPVRA</sequence>
<dbReference type="Pfam" id="PF13692">
    <property type="entry name" value="Glyco_trans_1_4"/>
    <property type="match status" value="1"/>
</dbReference>
<accession>A0A1X4NI25</accession>
<evidence type="ECO:0000313" key="3">
    <source>
        <dbReference type="Proteomes" id="UP000193926"/>
    </source>
</evidence>
<evidence type="ECO:0000313" key="2">
    <source>
        <dbReference type="EMBL" id="OSQ47606.1"/>
    </source>
</evidence>
<dbReference type="InterPro" id="IPR028098">
    <property type="entry name" value="Glyco_trans_4-like_N"/>
</dbReference>
<dbReference type="OrthoDB" id="529131at2"/>
<protein>
    <submittedName>
        <fullName evidence="2">Glycosyl transferase</fullName>
    </submittedName>
</protein>
<feature type="domain" description="Glycosyltransferase subfamily 4-like N-terminal" evidence="1">
    <location>
        <begin position="49"/>
        <end position="151"/>
    </location>
</feature>
<evidence type="ECO:0000259" key="1">
    <source>
        <dbReference type="Pfam" id="PF13439"/>
    </source>
</evidence>
<organism evidence="2 3">
    <name type="scientific">Marivita geojedonensis</name>
    <dbReference type="NCBI Taxonomy" id="1123756"/>
    <lineage>
        <taxon>Bacteria</taxon>
        <taxon>Pseudomonadati</taxon>
        <taxon>Pseudomonadota</taxon>
        <taxon>Alphaproteobacteria</taxon>
        <taxon>Rhodobacterales</taxon>
        <taxon>Roseobacteraceae</taxon>
        <taxon>Marivita</taxon>
    </lineage>
</organism>
<dbReference type="Proteomes" id="UP000193926">
    <property type="component" value="Unassembled WGS sequence"/>
</dbReference>
<keyword evidence="3" id="KW-1185">Reference proteome</keyword>
<name>A0A1X4NI25_9RHOB</name>
<dbReference type="EMBL" id="JFKC01000019">
    <property type="protein sequence ID" value="OSQ47606.1"/>
    <property type="molecule type" value="Genomic_DNA"/>
</dbReference>
<dbReference type="AlphaFoldDB" id="A0A1X4NI25"/>
<gene>
    <name evidence="2" type="ORF">MGEO_15900</name>
</gene>
<reference evidence="2 3" key="1">
    <citation type="submission" date="2014-03" db="EMBL/GenBank/DDBJ databases">
        <title>The draft genome sequence of Marivita geojedonensis KCTC 23882.</title>
        <authorList>
            <person name="Lai Q."/>
            <person name="Shao Z."/>
        </authorList>
    </citation>
    <scope>NUCLEOTIDE SEQUENCE [LARGE SCALE GENOMIC DNA]</scope>
    <source>
        <strain evidence="2 3">DPG-138</strain>
    </source>
</reference>
<dbReference type="GO" id="GO:0016757">
    <property type="term" value="F:glycosyltransferase activity"/>
    <property type="evidence" value="ECO:0007669"/>
    <property type="project" value="UniProtKB-ARBA"/>
</dbReference>
<keyword evidence="2" id="KW-0808">Transferase</keyword>
<proteinExistence type="predicted"/>
<dbReference type="Gene3D" id="3.40.50.2000">
    <property type="entry name" value="Glycogen Phosphorylase B"/>
    <property type="match status" value="2"/>
</dbReference>
<dbReference type="SUPFAM" id="SSF53756">
    <property type="entry name" value="UDP-Glycosyltransferase/glycogen phosphorylase"/>
    <property type="match status" value="1"/>
</dbReference>
<dbReference type="STRING" id="1123756.MGEO_15900"/>
<dbReference type="RefSeq" id="WP_085640092.1">
    <property type="nucleotide sequence ID" value="NZ_JFKC01000019.1"/>
</dbReference>
<comment type="caution">
    <text evidence="2">The sequence shown here is derived from an EMBL/GenBank/DDBJ whole genome shotgun (WGS) entry which is preliminary data.</text>
</comment>